<dbReference type="Pfam" id="PF02626">
    <property type="entry name" value="CT_A_B"/>
    <property type="match status" value="1"/>
</dbReference>
<evidence type="ECO:0000313" key="8">
    <source>
        <dbReference type="Proteomes" id="UP000185479"/>
    </source>
</evidence>
<dbReference type="InterPro" id="IPR003778">
    <property type="entry name" value="CT_A_B"/>
</dbReference>
<dbReference type="PANTHER" id="PTHR43309:SF3">
    <property type="entry name" value="5-OXOPROLINASE SUBUNIT C"/>
    <property type="match status" value="1"/>
</dbReference>
<evidence type="ECO:0000256" key="2">
    <source>
        <dbReference type="ARBA" id="ARBA00022801"/>
    </source>
</evidence>
<dbReference type="PANTHER" id="PTHR43309">
    <property type="entry name" value="5-OXOPROLINASE SUBUNIT C"/>
    <property type="match status" value="1"/>
</dbReference>
<dbReference type="InterPro" id="IPR003833">
    <property type="entry name" value="CT_C_D"/>
</dbReference>
<dbReference type="RefSeq" id="WP_075729283.1">
    <property type="nucleotide sequence ID" value="NZ_BJNB01000020.1"/>
</dbReference>
<feature type="domain" description="Carboxyltransferase" evidence="4">
    <location>
        <begin position="1"/>
        <end position="192"/>
    </location>
</feature>
<name>A0A1L7CKA8_CORFL</name>
<gene>
    <name evidence="7" type="ORF">CFL01nite_14560</name>
    <name evidence="6" type="ORF">CFLV_03150</name>
</gene>
<dbReference type="EMBL" id="CP009246">
    <property type="protein sequence ID" value="APT86287.1"/>
    <property type="molecule type" value="Genomic_DNA"/>
</dbReference>
<keyword evidence="8" id="KW-1185">Reference proteome</keyword>
<evidence type="ECO:0000259" key="4">
    <source>
        <dbReference type="SMART" id="SM00796"/>
    </source>
</evidence>
<dbReference type="Proteomes" id="UP000185479">
    <property type="component" value="Chromosome"/>
</dbReference>
<dbReference type="AlphaFoldDB" id="A0A1L7CKA8"/>
<keyword evidence="1" id="KW-0547">Nucleotide-binding</keyword>
<feature type="domain" description="Carboxyltransferase" evidence="5">
    <location>
        <begin position="247"/>
        <end position="529"/>
    </location>
</feature>
<dbReference type="GeneID" id="82879718"/>
<dbReference type="KEGG" id="cfc:CFLV_03150"/>
<reference evidence="6 8" key="1">
    <citation type="submission" date="2014-08" db="EMBL/GenBank/DDBJ databases">
        <title>Complete genome sequence of Corynebacterium flavescens OJ8(T)(=DSM 20296(T)), isolated from cheese.</title>
        <authorList>
            <person name="Ruckert C."/>
            <person name="Albersmeier A."/>
            <person name="Winkler A."/>
            <person name="Kalinowski J."/>
        </authorList>
    </citation>
    <scope>NUCLEOTIDE SEQUENCE [LARGE SCALE GENOMIC DNA]</scope>
    <source>
        <strain evidence="6 8">OJ8</strain>
    </source>
</reference>
<dbReference type="Gene3D" id="2.40.100.10">
    <property type="entry name" value="Cyclophilin-like"/>
    <property type="match status" value="2"/>
</dbReference>
<sequence>MHILAVGTRALLLDLDGLDQVMNWHAALMSEPLRNQIDCVAAATTLLLTFSTPRAATQAARDLKDFHPREASTGDARTVEIDVLYDGADLDEAAELMGLSREGLIEWHTSTEWTAAFGGFAPGFSYCTPSDPALARHVPRRASPRTAVPAGAVGIAGDFSAVYPRQSPGGWQLLGTTTTPMWDSHAQPPSFVQPGDHVRYRAVRELPALVDGGQTPKHSPARLPRLEVLDAGLLTLFEDRGRPGAGNLGVTESGAADRAAATTANIAVGNPRGATVLENIGGMSLRALTDTVVCVTGASARVRLGYMPVHLARPVLITAGQTLTIDPAFFGLRSYVAVRGGIVADAELGSSSSDVLSGLGPEPVRAGDIIGVLPRSAGTTDAQLSNPLRVSEKDGRTTATLRCVLGPRDDWFADPVADFLDTEWTVTADSNRVGLRLDTDAPGAGSTTVRRARGGELASEGMVAGSVQIPPNGKPVIFLRDHAVTGGYPVIATVIDEDIDIAAQLPPGARLRFALVEGLAEELTKEEDHEN</sequence>
<dbReference type="SMART" id="SM00796">
    <property type="entry name" value="AHS1"/>
    <property type="match status" value="1"/>
</dbReference>
<dbReference type="SMART" id="SM00797">
    <property type="entry name" value="AHS2"/>
    <property type="match status" value="1"/>
</dbReference>
<evidence type="ECO:0000256" key="3">
    <source>
        <dbReference type="ARBA" id="ARBA00022840"/>
    </source>
</evidence>
<dbReference type="OrthoDB" id="9768696at2"/>
<keyword evidence="3" id="KW-0067">ATP-binding</keyword>
<dbReference type="Proteomes" id="UP000315353">
    <property type="component" value="Unassembled WGS sequence"/>
</dbReference>
<reference evidence="7 9" key="2">
    <citation type="submission" date="2019-06" db="EMBL/GenBank/DDBJ databases">
        <title>Whole genome shotgun sequence of Corynebacterium flavescens NBRC 14136.</title>
        <authorList>
            <person name="Hosoyama A."/>
            <person name="Uohara A."/>
            <person name="Ohji S."/>
            <person name="Ichikawa N."/>
        </authorList>
    </citation>
    <scope>NUCLEOTIDE SEQUENCE [LARGE SCALE GENOMIC DNA]</scope>
    <source>
        <strain evidence="7 9">NBRC 14136</strain>
    </source>
</reference>
<dbReference type="InterPro" id="IPR029000">
    <property type="entry name" value="Cyclophilin-like_dom_sf"/>
</dbReference>
<evidence type="ECO:0000313" key="9">
    <source>
        <dbReference type="Proteomes" id="UP000315353"/>
    </source>
</evidence>
<evidence type="ECO:0000313" key="7">
    <source>
        <dbReference type="EMBL" id="GEB97961.1"/>
    </source>
</evidence>
<dbReference type="EMBL" id="BJNB01000020">
    <property type="protein sequence ID" value="GEB97961.1"/>
    <property type="molecule type" value="Genomic_DNA"/>
</dbReference>
<organism evidence="6 8">
    <name type="scientific">Corynebacterium flavescens</name>
    <dbReference type="NCBI Taxonomy" id="28028"/>
    <lineage>
        <taxon>Bacteria</taxon>
        <taxon>Bacillati</taxon>
        <taxon>Actinomycetota</taxon>
        <taxon>Actinomycetes</taxon>
        <taxon>Mycobacteriales</taxon>
        <taxon>Corynebacteriaceae</taxon>
        <taxon>Corynebacterium</taxon>
    </lineage>
</organism>
<dbReference type="Gene3D" id="3.30.1360.40">
    <property type="match status" value="1"/>
</dbReference>
<accession>A0A1L7CKA8</accession>
<evidence type="ECO:0000256" key="1">
    <source>
        <dbReference type="ARBA" id="ARBA00022741"/>
    </source>
</evidence>
<keyword evidence="2 6" id="KW-0378">Hydrolase</keyword>
<dbReference type="SUPFAM" id="SSF50891">
    <property type="entry name" value="Cyclophilin-like"/>
    <property type="match status" value="2"/>
</dbReference>
<protein>
    <submittedName>
        <fullName evidence="6">Allophanate hydrolase</fullName>
    </submittedName>
</protein>
<dbReference type="InterPro" id="IPR052708">
    <property type="entry name" value="PxpC"/>
</dbReference>
<dbReference type="GO" id="GO:0016787">
    <property type="term" value="F:hydrolase activity"/>
    <property type="evidence" value="ECO:0007669"/>
    <property type="project" value="UniProtKB-KW"/>
</dbReference>
<dbReference type="Pfam" id="PF02682">
    <property type="entry name" value="CT_C_D"/>
    <property type="match status" value="1"/>
</dbReference>
<evidence type="ECO:0000313" key="6">
    <source>
        <dbReference type="EMBL" id="APT86287.1"/>
    </source>
</evidence>
<dbReference type="GO" id="GO:0005524">
    <property type="term" value="F:ATP binding"/>
    <property type="evidence" value="ECO:0007669"/>
    <property type="project" value="UniProtKB-KW"/>
</dbReference>
<dbReference type="STRING" id="28028.CFLV_03150"/>
<evidence type="ECO:0000259" key="5">
    <source>
        <dbReference type="SMART" id="SM00797"/>
    </source>
</evidence>
<proteinExistence type="predicted"/>